<accession>A0ABN8PVL1</accession>
<comment type="caution">
    <text evidence="1">The sequence shown here is derived from an EMBL/GenBank/DDBJ whole genome shotgun (WGS) entry which is preliminary data.</text>
</comment>
<dbReference type="PANTHER" id="PTHR47331:SF1">
    <property type="entry name" value="GAG-LIKE PROTEIN"/>
    <property type="match status" value="1"/>
</dbReference>
<keyword evidence="2" id="KW-1185">Reference proteome</keyword>
<evidence type="ECO:0000313" key="2">
    <source>
        <dbReference type="Proteomes" id="UP001159405"/>
    </source>
</evidence>
<evidence type="ECO:0000313" key="1">
    <source>
        <dbReference type="EMBL" id="CAH3151762.1"/>
    </source>
</evidence>
<dbReference type="EMBL" id="CALNXK010000092">
    <property type="protein sequence ID" value="CAH3151762.1"/>
    <property type="molecule type" value="Genomic_DNA"/>
</dbReference>
<proteinExistence type="predicted"/>
<protein>
    <submittedName>
        <fullName evidence="1">Uncharacterized protein</fullName>
    </submittedName>
</protein>
<gene>
    <name evidence="1" type="ORF">PLOB_00048800</name>
</gene>
<organism evidence="1 2">
    <name type="scientific">Porites lobata</name>
    <dbReference type="NCBI Taxonomy" id="104759"/>
    <lineage>
        <taxon>Eukaryota</taxon>
        <taxon>Metazoa</taxon>
        <taxon>Cnidaria</taxon>
        <taxon>Anthozoa</taxon>
        <taxon>Hexacorallia</taxon>
        <taxon>Scleractinia</taxon>
        <taxon>Fungiina</taxon>
        <taxon>Poritidae</taxon>
        <taxon>Porites</taxon>
    </lineage>
</organism>
<dbReference type="PANTHER" id="PTHR47331">
    <property type="entry name" value="PHD-TYPE DOMAIN-CONTAINING PROTEIN"/>
    <property type="match status" value="1"/>
</dbReference>
<name>A0ABN8PVL1_9CNID</name>
<sequence>MNMSNLAETWVKLPVVLQIKWKDEALRIRERKGFPTLEDLVEFFERRAEAANDPVFGRDLEIADVDDEQVTMLIGEYVPEAQVHEKRRRGGSVEPYAVRTFLGWSVLGPVDAETFCAPKRRM</sequence>
<reference evidence="1 2" key="1">
    <citation type="submission" date="2022-05" db="EMBL/GenBank/DDBJ databases">
        <authorList>
            <consortium name="Genoscope - CEA"/>
            <person name="William W."/>
        </authorList>
    </citation>
    <scope>NUCLEOTIDE SEQUENCE [LARGE SCALE GENOMIC DNA]</scope>
</reference>
<dbReference type="Proteomes" id="UP001159405">
    <property type="component" value="Unassembled WGS sequence"/>
</dbReference>